<proteinExistence type="inferred from homology"/>
<evidence type="ECO:0000256" key="10">
    <source>
        <dbReference type="RuleBase" id="RU004106"/>
    </source>
</evidence>
<dbReference type="PANTHER" id="PTHR42743">
    <property type="entry name" value="AMINO-ACID AMINOTRANSFERASE"/>
    <property type="match status" value="1"/>
</dbReference>
<dbReference type="InterPro" id="IPR018300">
    <property type="entry name" value="Aminotrans_IV_CS"/>
</dbReference>
<dbReference type="GO" id="GO:0008652">
    <property type="term" value="P:amino acid biosynthetic process"/>
    <property type="evidence" value="ECO:0007669"/>
    <property type="project" value="UniProtKB-ARBA"/>
</dbReference>
<comment type="subunit">
    <text evidence="3">Homodimer.</text>
</comment>
<dbReference type="OrthoDB" id="9805628at2"/>
<dbReference type="Gene3D" id="3.30.470.10">
    <property type="match status" value="1"/>
</dbReference>
<evidence type="ECO:0000256" key="6">
    <source>
        <dbReference type="ARBA" id="ARBA00023239"/>
    </source>
</evidence>
<dbReference type="InterPro" id="IPR036038">
    <property type="entry name" value="Aminotransferase-like"/>
</dbReference>
<protein>
    <recommendedName>
        <fullName evidence="8">aminodeoxychorismate lyase</fullName>
        <ecNumber evidence="8">4.1.3.38</ecNumber>
    </recommendedName>
</protein>
<evidence type="ECO:0000256" key="8">
    <source>
        <dbReference type="ARBA" id="ARBA00035676"/>
    </source>
</evidence>
<dbReference type="GO" id="GO:0046656">
    <property type="term" value="P:folic acid biosynthetic process"/>
    <property type="evidence" value="ECO:0007669"/>
    <property type="project" value="UniProtKB-KW"/>
</dbReference>
<dbReference type="Pfam" id="PF01063">
    <property type="entry name" value="Aminotran_4"/>
    <property type="match status" value="1"/>
</dbReference>
<comment type="catalytic activity">
    <reaction evidence="9">
        <text>4-amino-4-deoxychorismate = 4-aminobenzoate + pyruvate + H(+)</text>
        <dbReference type="Rhea" id="RHEA:16201"/>
        <dbReference type="ChEBI" id="CHEBI:15361"/>
        <dbReference type="ChEBI" id="CHEBI:15378"/>
        <dbReference type="ChEBI" id="CHEBI:17836"/>
        <dbReference type="ChEBI" id="CHEBI:58406"/>
        <dbReference type="EC" id="4.1.3.38"/>
    </reaction>
</comment>
<organism evidence="12 13">
    <name type="scientific">Marinococcus luteus</name>
    <dbReference type="NCBI Taxonomy" id="1122204"/>
    <lineage>
        <taxon>Bacteria</taxon>
        <taxon>Bacillati</taxon>
        <taxon>Bacillota</taxon>
        <taxon>Bacilli</taxon>
        <taxon>Bacillales</taxon>
        <taxon>Bacillaceae</taxon>
        <taxon>Marinococcus</taxon>
    </lineage>
</organism>
<dbReference type="STRING" id="1122204.SAMN05421781_2209"/>
<dbReference type="InterPro" id="IPR017824">
    <property type="entry name" value="Aminodeoxychorismate_lyase_IV"/>
</dbReference>
<keyword evidence="6 12" id="KW-0456">Lyase</keyword>
<dbReference type="GO" id="GO:0030170">
    <property type="term" value="F:pyridoxal phosphate binding"/>
    <property type="evidence" value="ECO:0007669"/>
    <property type="project" value="InterPro"/>
</dbReference>
<reference evidence="12 13" key="1">
    <citation type="submission" date="2016-10" db="EMBL/GenBank/DDBJ databases">
        <authorList>
            <person name="de Groot N.N."/>
        </authorList>
    </citation>
    <scope>NUCLEOTIDE SEQUENCE [LARGE SCALE GENOMIC DNA]</scope>
    <source>
        <strain evidence="12 13">DSM 23126</strain>
    </source>
</reference>
<dbReference type="AlphaFoldDB" id="A0A1H2W0N6"/>
<evidence type="ECO:0000256" key="5">
    <source>
        <dbReference type="ARBA" id="ARBA00022909"/>
    </source>
</evidence>
<comment type="similarity">
    <text evidence="2 10">Belongs to the class-IV pyridoxal-phosphate-dependent aminotransferase family.</text>
</comment>
<comment type="cofactor">
    <cofactor evidence="1 11">
        <name>pyridoxal 5'-phosphate</name>
        <dbReference type="ChEBI" id="CHEBI:597326"/>
    </cofactor>
</comment>
<dbReference type="GO" id="GO:0005829">
    <property type="term" value="C:cytosol"/>
    <property type="evidence" value="ECO:0007669"/>
    <property type="project" value="TreeGrafter"/>
</dbReference>
<keyword evidence="5" id="KW-0289">Folate biosynthesis</keyword>
<evidence type="ECO:0000256" key="1">
    <source>
        <dbReference type="ARBA" id="ARBA00001933"/>
    </source>
</evidence>
<evidence type="ECO:0000256" key="11">
    <source>
        <dbReference type="RuleBase" id="RU004516"/>
    </source>
</evidence>
<evidence type="ECO:0000256" key="2">
    <source>
        <dbReference type="ARBA" id="ARBA00009320"/>
    </source>
</evidence>
<dbReference type="InterPro" id="IPR043131">
    <property type="entry name" value="BCAT-like_N"/>
</dbReference>
<dbReference type="RefSeq" id="WP_091614986.1">
    <property type="nucleotide sequence ID" value="NZ_FNNC01000005.1"/>
</dbReference>
<evidence type="ECO:0000313" key="13">
    <source>
        <dbReference type="Proteomes" id="UP000199488"/>
    </source>
</evidence>
<accession>A0A1H2W0N6</accession>
<dbReference type="SUPFAM" id="SSF56752">
    <property type="entry name" value="D-aminoacid aminotransferase-like PLP-dependent enzymes"/>
    <property type="match status" value="1"/>
</dbReference>
<evidence type="ECO:0000256" key="3">
    <source>
        <dbReference type="ARBA" id="ARBA00011738"/>
    </source>
</evidence>
<dbReference type="PANTHER" id="PTHR42743:SF11">
    <property type="entry name" value="AMINODEOXYCHORISMATE LYASE"/>
    <property type="match status" value="1"/>
</dbReference>
<name>A0A1H2W0N6_9BACI</name>
<evidence type="ECO:0000256" key="4">
    <source>
        <dbReference type="ARBA" id="ARBA00022898"/>
    </source>
</evidence>
<dbReference type="Proteomes" id="UP000199488">
    <property type="component" value="Unassembled WGS sequence"/>
</dbReference>
<evidence type="ECO:0000313" key="12">
    <source>
        <dbReference type="EMBL" id="SDW74150.1"/>
    </source>
</evidence>
<dbReference type="PROSITE" id="PS00770">
    <property type="entry name" value="AA_TRANSFER_CLASS_4"/>
    <property type="match status" value="1"/>
</dbReference>
<dbReference type="InterPro" id="IPR043132">
    <property type="entry name" value="BCAT-like_C"/>
</dbReference>
<gene>
    <name evidence="12" type="ORF">SAMN05421781_2209</name>
</gene>
<comment type="pathway">
    <text evidence="7">Cofactor biosynthesis; tetrahydrofolate biosynthesis; 4-aminobenzoate from chorismate: step 2/2.</text>
</comment>
<evidence type="ECO:0000256" key="7">
    <source>
        <dbReference type="ARBA" id="ARBA00035633"/>
    </source>
</evidence>
<dbReference type="Gene3D" id="3.20.10.10">
    <property type="entry name" value="D-amino Acid Aminotransferase, subunit A, domain 2"/>
    <property type="match status" value="1"/>
</dbReference>
<keyword evidence="4 11" id="KW-0663">Pyridoxal phosphate</keyword>
<dbReference type="EC" id="4.1.3.38" evidence="8"/>
<dbReference type="InterPro" id="IPR050571">
    <property type="entry name" value="Class-IV_PLP-Dep_Aminotrnsfr"/>
</dbReference>
<dbReference type="GO" id="GO:0008696">
    <property type="term" value="F:4-amino-4-deoxychorismate lyase activity"/>
    <property type="evidence" value="ECO:0007669"/>
    <property type="project" value="UniProtKB-EC"/>
</dbReference>
<evidence type="ECO:0000256" key="9">
    <source>
        <dbReference type="ARBA" id="ARBA00049529"/>
    </source>
</evidence>
<dbReference type="EMBL" id="FNNC01000005">
    <property type="protein sequence ID" value="SDW74150.1"/>
    <property type="molecule type" value="Genomic_DNA"/>
</dbReference>
<keyword evidence="13" id="KW-1185">Reference proteome</keyword>
<dbReference type="FunFam" id="3.20.10.10:FF:000002">
    <property type="entry name" value="D-alanine aminotransferase"/>
    <property type="match status" value="1"/>
</dbReference>
<dbReference type="CDD" id="cd01559">
    <property type="entry name" value="ADCL_like"/>
    <property type="match status" value="1"/>
</dbReference>
<dbReference type="NCBIfam" id="NF005800">
    <property type="entry name" value="PRK07650.1"/>
    <property type="match status" value="1"/>
</dbReference>
<sequence>MYVYIDGEVKKAGEARLSVFDHGFMYGLGLFETFRVYNGHPFLLNAHMERLEAGAEELGIVFRYERETVEAEIQQLLDANGLQNAYVRYNVSAGPGDLGIQTTPYLEPVIVIYMKPLPAAGAEPMQKDALWLRLRRNSPEGRERMKSHHYMNNWLAKQEIKDRPDVEGIFVNGEGYAAEGIVSNIFWRKRDTLYTPAVGTGILNGITRQFVIQLAHENDYIVEEGYFLPKNIEAAEEMFVTNSIQEIAAVRALGDHYFPSYSAARLLHSRYQKEREKK</sequence>
<dbReference type="InterPro" id="IPR001544">
    <property type="entry name" value="Aminotrans_IV"/>
</dbReference>